<reference evidence="1" key="1">
    <citation type="submission" date="2020-05" db="EMBL/GenBank/DDBJ databases">
        <authorList>
            <person name="Chiriac C."/>
            <person name="Salcher M."/>
            <person name="Ghai R."/>
            <person name="Kavagutti S V."/>
        </authorList>
    </citation>
    <scope>NUCLEOTIDE SEQUENCE</scope>
</reference>
<gene>
    <name evidence="1" type="ORF">UFOPK2366_01320</name>
</gene>
<name>A0A6J6Q2B5_9ZZZZ</name>
<proteinExistence type="predicted"/>
<evidence type="ECO:0000313" key="1">
    <source>
        <dbReference type="EMBL" id="CAB4702304.1"/>
    </source>
</evidence>
<accession>A0A6J6Q2B5</accession>
<sequence>MALQQQPHLAELGEDQCALTKLEQLVDQFVEASELARTADEARAIARGMRRVIADLLESRQRGEHQTAPLHSGLGLRVGQQLIDHRLVHRGLLASEGCPRHLLDLVGQLGQQCFVGFGAAKNERLREGAQRSRGGGVASSLDGLRVLVVERVGAAIQAGVHRIENGPQLAKVVFYRRARERQLLLGVDVSHGACCAGEMVLHILCFVEHQGAPLHFAQRIDVASEQAVGGDHNV</sequence>
<dbReference type="EMBL" id="CAEZXM010000258">
    <property type="protein sequence ID" value="CAB4702304.1"/>
    <property type="molecule type" value="Genomic_DNA"/>
</dbReference>
<organism evidence="1">
    <name type="scientific">freshwater metagenome</name>
    <dbReference type="NCBI Taxonomy" id="449393"/>
    <lineage>
        <taxon>unclassified sequences</taxon>
        <taxon>metagenomes</taxon>
        <taxon>ecological metagenomes</taxon>
    </lineage>
</organism>
<protein>
    <submittedName>
        <fullName evidence="1">Unannotated protein</fullName>
    </submittedName>
</protein>
<dbReference type="AlphaFoldDB" id="A0A6J6Q2B5"/>